<evidence type="ECO:0000256" key="1">
    <source>
        <dbReference type="SAM" id="MobiDB-lite"/>
    </source>
</evidence>
<sequence>MLPAAAVNRENVLASCRLPDDRLTLLTKTIMLTSSRNNVSLHTSVDIDQLTKRTVVSAADSNNSIENAYSLDHLFLSFHKRIGRINDSYSVSTLHYALKAASRLFNTYQNISLSVVDEFVRRLKKIKEKKVCGHLKQFLKLIEYLRKCHETLKNELLVTTLALDFNEDILTKKNDDTNLLAISGKFSPKSRMSKYRLHYAQHALKIKEELKAVNEKLVNLLNDEYDANMNLLYDQSEKALSGLTYYNSGMAYILRLIPDIALKFETILRLCTQLFDLESTIQLQLPPIEDSRLNQYTSPIALSADITPRSTLTHSDRHLSILPHDLQASNNNLSVDSNSQSNHFLVLPSNINTHQSSVLPVQQTFAFSTDATTGQSRLPTTTINLNALKTLNSHQKQQQQQSRPSISSSLSSTNVTSSSSTEQIPFLNQTDISPYTINNKSNDIIATVKQDTSMNVLITGLRCRLQEEVARLTSLLECYQKAPEAVERFRIICRRISEIERSMIDLKIDYDNKGDAESETTSTQAIYSRHPQVILARELLLAKYRKNLYMTDYRAHASVQGELEIAIREVKSKIEWLQMALQRAVQSL</sequence>
<dbReference type="EMBL" id="CAJOBA010002448">
    <property type="protein sequence ID" value="CAF3645282.1"/>
    <property type="molecule type" value="Genomic_DNA"/>
</dbReference>
<reference evidence="3" key="1">
    <citation type="submission" date="2021-02" db="EMBL/GenBank/DDBJ databases">
        <authorList>
            <person name="Nowell W R."/>
        </authorList>
    </citation>
    <scope>NUCLEOTIDE SEQUENCE</scope>
</reference>
<accession>A0A8S2HM56</accession>
<organism evidence="3 4">
    <name type="scientific">Didymodactylos carnosus</name>
    <dbReference type="NCBI Taxonomy" id="1234261"/>
    <lineage>
        <taxon>Eukaryota</taxon>
        <taxon>Metazoa</taxon>
        <taxon>Spiralia</taxon>
        <taxon>Gnathifera</taxon>
        <taxon>Rotifera</taxon>
        <taxon>Eurotatoria</taxon>
        <taxon>Bdelloidea</taxon>
        <taxon>Philodinida</taxon>
        <taxon>Philodinidae</taxon>
        <taxon>Didymodactylos</taxon>
    </lineage>
</organism>
<name>A0A8S2HM56_9BILA</name>
<comment type="caution">
    <text evidence="3">The sequence shown here is derived from an EMBL/GenBank/DDBJ whole genome shotgun (WGS) entry which is preliminary data.</text>
</comment>
<dbReference type="EMBL" id="CAJNOK010002448">
    <property type="protein sequence ID" value="CAF0860407.1"/>
    <property type="molecule type" value="Genomic_DNA"/>
</dbReference>
<dbReference type="Proteomes" id="UP000677228">
    <property type="component" value="Unassembled WGS sequence"/>
</dbReference>
<evidence type="ECO:0000313" key="2">
    <source>
        <dbReference type="EMBL" id="CAF0860407.1"/>
    </source>
</evidence>
<feature type="compositionally biased region" description="Low complexity" evidence="1">
    <location>
        <begin position="393"/>
        <end position="422"/>
    </location>
</feature>
<gene>
    <name evidence="2" type="ORF">OVA965_LOCUS7603</name>
    <name evidence="3" type="ORF">TMI583_LOCUS7598</name>
</gene>
<protein>
    <submittedName>
        <fullName evidence="3">Uncharacterized protein</fullName>
    </submittedName>
</protein>
<proteinExistence type="predicted"/>
<dbReference type="Proteomes" id="UP000682733">
    <property type="component" value="Unassembled WGS sequence"/>
</dbReference>
<dbReference type="AlphaFoldDB" id="A0A8S2HM56"/>
<feature type="region of interest" description="Disordered" evidence="1">
    <location>
        <begin position="392"/>
        <end position="422"/>
    </location>
</feature>
<evidence type="ECO:0000313" key="4">
    <source>
        <dbReference type="Proteomes" id="UP000682733"/>
    </source>
</evidence>
<evidence type="ECO:0000313" key="3">
    <source>
        <dbReference type="EMBL" id="CAF3645282.1"/>
    </source>
</evidence>